<dbReference type="InterPro" id="IPR016181">
    <property type="entry name" value="Acyl_CoA_acyltransferase"/>
</dbReference>
<dbReference type="EMBL" id="MJMH01000237">
    <property type="protein sequence ID" value="OLQ84647.1"/>
    <property type="molecule type" value="Genomic_DNA"/>
</dbReference>
<dbReference type="PROSITE" id="PS51186">
    <property type="entry name" value="GNAT"/>
    <property type="match status" value="1"/>
</dbReference>
<dbReference type="GO" id="GO:0005737">
    <property type="term" value="C:cytoplasm"/>
    <property type="evidence" value="ECO:0007669"/>
    <property type="project" value="TreeGrafter"/>
</dbReference>
<keyword evidence="7" id="KW-1185">Reference proteome</keyword>
<organism evidence="6 8">
    <name type="scientific">Vibrio panuliri</name>
    <dbReference type="NCBI Taxonomy" id="1381081"/>
    <lineage>
        <taxon>Bacteria</taxon>
        <taxon>Pseudomonadati</taxon>
        <taxon>Pseudomonadota</taxon>
        <taxon>Gammaproteobacteria</taxon>
        <taxon>Vibrionales</taxon>
        <taxon>Vibrionaceae</taxon>
        <taxon>Vibrio</taxon>
    </lineage>
</organism>
<evidence type="ECO:0000313" key="6">
    <source>
        <dbReference type="EMBL" id="OLQ90244.1"/>
    </source>
</evidence>
<evidence type="ECO:0000256" key="3">
    <source>
        <dbReference type="ARBA" id="ARBA00038502"/>
    </source>
</evidence>
<accession>A0A1Q9HIT9</accession>
<keyword evidence="1 6" id="KW-0808">Transferase</keyword>
<dbReference type="STRING" id="1381081.BIY22_04395"/>
<dbReference type="OrthoDB" id="9801669at2"/>
<dbReference type="RefSeq" id="WP_075707657.1">
    <property type="nucleotide sequence ID" value="NZ_AP019654.1"/>
</dbReference>
<comment type="caution">
    <text evidence="6">The sequence shown here is derived from an EMBL/GenBank/DDBJ whole genome shotgun (WGS) entry which is preliminary data.</text>
</comment>
<dbReference type="Pfam" id="PF13302">
    <property type="entry name" value="Acetyltransf_3"/>
    <property type="match status" value="1"/>
</dbReference>
<keyword evidence="2" id="KW-0012">Acyltransferase</keyword>
<dbReference type="PANTHER" id="PTHR43792:SF8">
    <property type="entry name" value="[RIBOSOMAL PROTEIN US5]-ALANINE N-ACETYLTRANSFERASE"/>
    <property type="match status" value="1"/>
</dbReference>
<evidence type="ECO:0000313" key="7">
    <source>
        <dbReference type="Proteomes" id="UP000186039"/>
    </source>
</evidence>
<dbReference type="GO" id="GO:0005840">
    <property type="term" value="C:ribosome"/>
    <property type="evidence" value="ECO:0007669"/>
    <property type="project" value="UniProtKB-KW"/>
</dbReference>
<dbReference type="SUPFAM" id="SSF55729">
    <property type="entry name" value="Acyl-CoA N-acyltransferases (Nat)"/>
    <property type="match status" value="1"/>
</dbReference>
<name>A0A1Q9HIT9_9VIBR</name>
<evidence type="ECO:0000256" key="2">
    <source>
        <dbReference type="ARBA" id="ARBA00023315"/>
    </source>
</evidence>
<dbReference type="GO" id="GO:0008999">
    <property type="term" value="F:protein-N-terminal-alanine acetyltransferase activity"/>
    <property type="evidence" value="ECO:0007669"/>
    <property type="project" value="TreeGrafter"/>
</dbReference>
<feature type="domain" description="N-acetyltransferase" evidence="4">
    <location>
        <begin position="17"/>
        <end position="187"/>
    </location>
</feature>
<keyword evidence="6" id="KW-0689">Ribosomal protein</keyword>
<dbReference type="EMBL" id="MJMJ01000012">
    <property type="protein sequence ID" value="OLQ90244.1"/>
    <property type="molecule type" value="Genomic_DNA"/>
</dbReference>
<comment type="similarity">
    <text evidence="3">Belongs to the acetyltransferase family. RimJ subfamily.</text>
</comment>
<dbReference type="Proteomes" id="UP000186039">
    <property type="component" value="Unassembled WGS sequence"/>
</dbReference>
<protein>
    <submittedName>
        <fullName evidence="6">Ribosomal protein S5 alanine N-acetyltransferase</fullName>
    </submittedName>
</protein>
<proteinExistence type="inferred from homology"/>
<gene>
    <name evidence="5" type="ORF">BIY20_17375</name>
    <name evidence="6" type="ORF">BIY22_04395</name>
</gene>
<keyword evidence="6" id="KW-0687">Ribonucleoprotein</keyword>
<sequence>MSQISTPQQVYELDGDILLRTADVTDAYMIREYFVANKAYLKPWEPTREAEFFSLSGWTRKLLKLQDVHKLGMGFYLLIIDKPSGSMLGTVSFSNLTRFPFYACNVGYSLGEGAQGKGIMTRALTMAVNYMFTQHNMHRIMACYMPHNERSAAVLERLGFVREGYAKNYLLIDGDWRDHITTSLTNPNWQPK</sequence>
<evidence type="ECO:0000313" key="5">
    <source>
        <dbReference type="EMBL" id="OLQ84647.1"/>
    </source>
</evidence>
<evidence type="ECO:0000313" key="8">
    <source>
        <dbReference type="Proteomes" id="UP000186313"/>
    </source>
</evidence>
<dbReference type="NCBIfam" id="NF008072">
    <property type="entry name" value="PRK10809.1"/>
    <property type="match status" value="1"/>
</dbReference>
<dbReference type="AlphaFoldDB" id="A0A1Q9HIT9"/>
<evidence type="ECO:0000259" key="4">
    <source>
        <dbReference type="PROSITE" id="PS51186"/>
    </source>
</evidence>
<evidence type="ECO:0000256" key="1">
    <source>
        <dbReference type="ARBA" id="ARBA00022679"/>
    </source>
</evidence>
<dbReference type="PANTHER" id="PTHR43792">
    <property type="entry name" value="GNAT FAMILY, PUTATIVE (AFU_ORTHOLOGUE AFUA_3G00765)-RELATED-RELATED"/>
    <property type="match status" value="1"/>
</dbReference>
<dbReference type="Gene3D" id="3.40.630.30">
    <property type="match status" value="1"/>
</dbReference>
<dbReference type="Proteomes" id="UP000186313">
    <property type="component" value="Unassembled WGS sequence"/>
</dbReference>
<dbReference type="InterPro" id="IPR000182">
    <property type="entry name" value="GNAT_dom"/>
</dbReference>
<dbReference type="InterPro" id="IPR051531">
    <property type="entry name" value="N-acetyltransferase"/>
</dbReference>
<reference evidence="7 8" key="1">
    <citation type="submission" date="2016-09" db="EMBL/GenBank/DDBJ databases">
        <title>Genomic Taxonomy of the Vibrionaceae.</title>
        <authorList>
            <person name="Gonzalez-Castillo A."/>
            <person name="Gomez-Gil B."/>
            <person name="Enciso-Ibarra K."/>
        </authorList>
    </citation>
    <scope>NUCLEOTIDE SEQUENCE [LARGE SCALE GENOMIC DNA]</scope>
    <source>
        <strain evidence="5 7">CAIM 1902</strain>
        <strain evidence="6 8">CAIM 703</strain>
    </source>
</reference>